<dbReference type="RefSeq" id="WP_035918542.1">
    <property type="nucleotide sequence ID" value="NZ_AVPJ01000018.1"/>
</dbReference>
<keyword evidence="4" id="KW-1185">Reference proteome</keyword>
<feature type="domain" description="Activator of Hsp90 ATPase homologue 1/2-like C-terminal" evidence="2">
    <location>
        <begin position="14"/>
        <end position="145"/>
    </location>
</feature>
<dbReference type="InterPro" id="IPR023393">
    <property type="entry name" value="START-like_dom_sf"/>
</dbReference>
<dbReference type="AlphaFoldDB" id="A0A0A0IZF1"/>
<reference evidence="3 4" key="1">
    <citation type="submission" date="2013-08" db="EMBL/GenBank/DDBJ databases">
        <title>The genome sequence of Knoellia sinensis.</title>
        <authorList>
            <person name="Zhu W."/>
            <person name="Wang G."/>
        </authorList>
    </citation>
    <scope>NUCLEOTIDE SEQUENCE [LARGE SCALE GENOMIC DNA]</scope>
    <source>
        <strain evidence="3 4">KCTC 19936</strain>
    </source>
</reference>
<name>A0A0A0IZF1_9MICO</name>
<dbReference type="Proteomes" id="UP000030002">
    <property type="component" value="Unassembled WGS sequence"/>
</dbReference>
<proteinExistence type="inferred from homology"/>
<comment type="similarity">
    <text evidence="1">Belongs to the AHA1 family.</text>
</comment>
<protein>
    <submittedName>
        <fullName evidence="3">Activator of HSP90 ATPase</fullName>
    </submittedName>
</protein>
<dbReference type="Pfam" id="PF08327">
    <property type="entry name" value="AHSA1"/>
    <property type="match status" value="1"/>
</dbReference>
<evidence type="ECO:0000256" key="1">
    <source>
        <dbReference type="ARBA" id="ARBA00006817"/>
    </source>
</evidence>
<gene>
    <name evidence="3" type="ORF">N802_06805</name>
</gene>
<dbReference type="OrthoDB" id="9803476at2"/>
<dbReference type="Gene3D" id="3.30.530.20">
    <property type="match status" value="1"/>
</dbReference>
<dbReference type="CDD" id="cd08898">
    <property type="entry name" value="SRPBCC_CalC_Aha1-like_5"/>
    <property type="match status" value="1"/>
</dbReference>
<sequence>MEFGTLERQVHVEASPEVVFEVVSRPEHIREWWSDDASLDAVAPGAVGELVWRDGVDSQVESFTVVDVDPPRRFSFRWVTSEGETAKEGNSLLVTFDLEPSATGTTLRLTETGFREKGWEVAVLEEAYRDHERGWDLFLPRLVAHAATVAA</sequence>
<comment type="caution">
    <text evidence="3">The sequence shown here is derived from an EMBL/GenBank/DDBJ whole genome shotgun (WGS) entry which is preliminary data.</text>
</comment>
<dbReference type="eggNOG" id="COG3832">
    <property type="taxonomic scope" value="Bacteria"/>
</dbReference>
<evidence type="ECO:0000313" key="3">
    <source>
        <dbReference type="EMBL" id="KGN30520.1"/>
    </source>
</evidence>
<dbReference type="SUPFAM" id="SSF55961">
    <property type="entry name" value="Bet v1-like"/>
    <property type="match status" value="1"/>
</dbReference>
<evidence type="ECO:0000259" key="2">
    <source>
        <dbReference type="Pfam" id="PF08327"/>
    </source>
</evidence>
<accession>A0A0A0IZF1</accession>
<organism evidence="3 4">
    <name type="scientific">Knoellia sinensis KCTC 19936</name>
    <dbReference type="NCBI Taxonomy" id="1385520"/>
    <lineage>
        <taxon>Bacteria</taxon>
        <taxon>Bacillati</taxon>
        <taxon>Actinomycetota</taxon>
        <taxon>Actinomycetes</taxon>
        <taxon>Micrococcales</taxon>
        <taxon>Intrasporangiaceae</taxon>
        <taxon>Knoellia</taxon>
    </lineage>
</organism>
<dbReference type="STRING" id="1385520.N802_06805"/>
<dbReference type="EMBL" id="AVPJ01000018">
    <property type="protein sequence ID" value="KGN30520.1"/>
    <property type="molecule type" value="Genomic_DNA"/>
</dbReference>
<dbReference type="InterPro" id="IPR013538">
    <property type="entry name" value="ASHA1/2-like_C"/>
</dbReference>
<evidence type="ECO:0000313" key="4">
    <source>
        <dbReference type="Proteomes" id="UP000030002"/>
    </source>
</evidence>